<dbReference type="AlphaFoldDB" id="A0A5J4V7C3"/>
<accession>A0A5J4V7C3</accession>
<dbReference type="PROSITE" id="PS00108">
    <property type="entry name" value="PROTEIN_KINASE_ST"/>
    <property type="match status" value="1"/>
</dbReference>
<keyword evidence="5 10" id="KW-0418">Kinase</keyword>
<keyword evidence="4" id="KW-0547">Nucleotide-binding</keyword>
<dbReference type="InterPro" id="IPR051131">
    <property type="entry name" value="NEK_Ser/Thr_kinase_NIMA"/>
</dbReference>
<gene>
    <name evidence="10" type="ORF">EZS28_026139</name>
</gene>
<name>A0A5J4V7C3_9EUKA</name>
<dbReference type="Pfam" id="PF00069">
    <property type="entry name" value="Pkinase"/>
    <property type="match status" value="1"/>
</dbReference>
<dbReference type="SUPFAM" id="SSF56112">
    <property type="entry name" value="Protein kinase-like (PK-like)"/>
    <property type="match status" value="1"/>
</dbReference>
<comment type="caution">
    <text evidence="10">The sequence shown here is derived from an EMBL/GenBank/DDBJ whole genome shotgun (WGS) entry which is preliminary data.</text>
</comment>
<sequence length="243" mass="28002">MDHYEYYDIVDQLSGGAFGKTYLVKLKSNGVLYVMKKVDYLRQEDKTRADAEVEQMRRLASPFTVRLICSFQDRIELCMIMEYCEKGDLRKVISDLQKLPEEERLMRVWELLAQIAFALDHLHSLGIVHRDIKPENIFVMADGSVRLGDFGLAKDIQNAIYATVVGTKVYQAVEVFIQKRMTQESDVFAVGIVIFYCLSGKHPFDAESVEEMIEKIKKGEINEIPQFVSIEMKELILTMLNQV</sequence>
<comment type="catalytic activity">
    <reaction evidence="7">
        <text>L-threonyl-[protein] + ATP = O-phospho-L-threonyl-[protein] + ADP + H(+)</text>
        <dbReference type="Rhea" id="RHEA:46608"/>
        <dbReference type="Rhea" id="RHEA-COMP:11060"/>
        <dbReference type="Rhea" id="RHEA-COMP:11605"/>
        <dbReference type="ChEBI" id="CHEBI:15378"/>
        <dbReference type="ChEBI" id="CHEBI:30013"/>
        <dbReference type="ChEBI" id="CHEBI:30616"/>
        <dbReference type="ChEBI" id="CHEBI:61977"/>
        <dbReference type="ChEBI" id="CHEBI:456216"/>
        <dbReference type="EC" id="2.7.11.1"/>
    </reaction>
</comment>
<dbReference type="OrthoDB" id="10252171at2759"/>
<dbReference type="PROSITE" id="PS50011">
    <property type="entry name" value="PROTEIN_KINASE_DOM"/>
    <property type="match status" value="1"/>
</dbReference>
<keyword evidence="6" id="KW-0067">ATP-binding</keyword>
<evidence type="ECO:0000256" key="3">
    <source>
        <dbReference type="ARBA" id="ARBA00022679"/>
    </source>
</evidence>
<feature type="domain" description="Protein kinase" evidence="9">
    <location>
        <begin position="7"/>
        <end position="243"/>
    </location>
</feature>
<protein>
    <recommendedName>
        <fullName evidence="1">non-specific serine/threonine protein kinase</fullName>
        <ecNumber evidence="1">2.7.11.1</ecNumber>
    </recommendedName>
</protein>
<evidence type="ECO:0000259" key="9">
    <source>
        <dbReference type="PROSITE" id="PS50011"/>
    </source>
</evidence>
<proteinExistence type="predicted"/>
<evidence type="ECO:0000256" key="2">
    <source>
        <dbReference type="ARBA" id="ARBA00022527"/>
    </source>
</evidence>
<dbReference type="EC" id="2.7.11.1" evidence="1"/>
<dbReference type="PIRSF" id="PIRSF000654">
    <property type="entry name" value="Integrin-linked_kinase"/>
    <property type="match status" value="1"/>
</dbReference>
<evidence type="ECO:0000256" key="1">
    <source>
        <dbReference type="ARBA" id="ARBA00012513"/>
    </source>
</evidence>
<dbReference type="EMBL" id="SNRW01009214">
    <property type="protein sequence ID" value="KAA6378334.1"/>
    <property type="molecule type" value="Genomic_DNA"/>
</dbReference>
<evidence type="ECO:0000256" key="6">
    <source>
        <dbReference type="ARBA" id="ARBA00022840"/>
    </source>
</evidence>
<keyword evidence="2" id="KW-0723">Serine/threonine-protein kinase</keyword>
<dbReference type="Proteomes" id="UP000324800">
    <property type="component" value="Unassembled WGS sequence"/>
</dbReference>
<evidence type="ECO:0000256" key="5">
    <source>
        <dbReference type="ARBA" id="ARBA00022777"/>
    </source>
</evidence>
<evidence type="ECO:0000256" key="7">
    <source>
        <dbReference type="ARBA" id="ARBA00047899"/>
    </source>
</evidence>
<dbReference type="InterPro" id="IPR011009">
    <property type="entry name" value="Kinase-like_dom_sf"/>
</dbReference>
<evidence type="ECO:0000313" key="11">
    <source>
        <dbReference type="Proteomes" id="UP000324800"/>
    </source>
</evidence>
<dbReference type="InterPro" id="IPR008271">
    <property type="entry name" value="Ser/Thr_kinase_AS"/>
</dbReference>
<keyword evidence="3" id="KW-0808">Transferase</keyword>
<dbReference type="SMART" id="SM00220">
    <property type="entry name" value="S_TKc"/>
    <property type="match status" value="1"/>
</dbReference>
<dbReference type="PANTHER" id="PTHR44899:SF3">
    <property type="entry name" value="SERINE_THREONINE-PROTEIN KINASE NEK1"/>
    <property type="match status" value="1"/>
</dbReference>
<organism evidence="10 11">
    <name type="scientific">Streblomastix strix</name>
    <dbReference type="NCBI Taxonomy" id="222440"/>
    <lineage>
        <taxon>Eukaryota</taxon>
        <taxon>Metamonada</taxon>
        <taxon>Preaxostyla</taxon>
        <taxon>Oxymonadida</taxon>
        <taxon>Streblomastigidae</taxon>
        <taxon>Streblomastix</taxon>
    </lineage>
</organism>
<comment type="catalytic activity">
    <reaction evidence="8">
        <text>L-seryl-[protein] + ATP = O-phospho-L-seryl-[protein] + ADP + H(+)</text>
        <dbReference type="Rhea" id="RHEA:17989"/>
        <dbReference type="Rhea" id="RHEA-COMP:9863"/>
        <dbReference type="Rhea" id="RHEA-COMP:11604"/>
        <dbReference type="ChEBI" id="CHEBI:15378"/>
        <dbReference type="ChEBI" id="CHEBI:29999"/>
        <dbReference type="ChEBI" id="CHEBI:30616"/>
        <dbReference type="ChEBI" id="CHEBI:83421"/>
        <dbReference type="ChEBI" id="CHEBI:456216"/>
        <dbReference type="EC" id="2.7.11.1"/>
    </reaction>
</comment>
<reference evidence="10 11" key="1">
    <citation type="submission" date="2019-03" db="EMBL/GenBank/DDBJ databases">
        <title>Single cell metagenomics reveals metabolic interactions within the superorganism composed of flagellate Streblomastix strix and complex community of Bacteroidetes bacteria on its surface.</title>
        <authorList>
            <person name="Treitli S.C."/>
            <person name="Kolisko M."/>
            <person name="Husnik F."/>
            <person name="Keeling P."/>
            <person name="Hampl V."/>
        </authorList>
    </citation>
    <scope>NUCLEOTIDE SEQUENCE [LARGE SCALE GENOMIC DNA]</scope>
    <source>
        <strain evidence="10">ST1C</strain>
    </source>
</reference>
<evidence type="ECO:0000313" key="10">
    <source>
        <dbReference type="EMBL" id="KAA6378334.1"/>
    </source>
</evidence>
<dbReference type="GO" id="GO:0005524">
    <property type="term" value="F:ATP binding"/>
    <property type="evidence" value="ECO:0007669"/>
    <property type="project" value="UniProtKB-KW"/>
</dbReference>
<dbReference type="Gene3D" id="1.10.510.10">
    <property type="entry name" value="Transferase(Phosphotransferase) domain 1"/>
    <property type="match status" value="1"/>
</dbReference>
<dbReference type="PANTHER" id="PTHR44899">
    <property type="entry name" value="CAMK FAMILY PROTEIN KINASE"/>
    <property type="match status" value="1"/>
</dbReference>
<dbReference type="GO" id="GO:0004674">
    <property type="term" value="F:protein serine/threonine kinase activity"/>
    <property type="evidence" value="ECO:0007669"/>
    <property type="project" value="UniProtKB-KW"/>
</dbReference>
<evidence type="ECO:0000256" key="8">
    <source>
        <dbReference type="ARBA" id="ARBA00048679"/>
    </source>
</evidence>
<evidence type="ECO:0000256" key="4">
    <source>
        <dbReference type="ARBA" id="ARBA00022741"/>
    </source>
</evidence>
<dbReference type="InterPro" id="IPR000719">
    <property type="entry name" value="Prot_kinase_dom"/>
</dbReference>